<dbReference type="Pfam" id="PF13445">
    <property type="entry name" value="zf-RING_UBOX"/>
    <property type="match status" value="1"/>
</dbReference>
<reference evidence="6" key="1">
    <citation type="submission" date="2020-10" db="EMBL/GenBank/DDBJ databases">
        <title>Chromosome-scale genome assembly of the Allis shad, Alosa alosa.</title>
        <authorList>
            <person name="Margot Z."/>
            <person name="Christophe K."/>
            <person name="Cabau C."/>
            <person name="Louis A."/>
            <person name="Berthelot C."/>
            <person name="Parey E."/>
            <person name="Roest Crollius H."/>
            <person name="Montfort J."/>
            <person name="Robinson-Rechavi M."/>
            <person name="Bucao C."/>
            <person name="Bouchez O."/>
            <person name="Gislard M."/>
            <person name="Lluch J."/>
            <person name="Milhes M."/>
            <person name="Lampietro C."/>
            <person name="Lopez Roques C."/>
            <person name="Donnadieu C."/>
            <person name="Braasch I."/>
            <person name="Desvignes T."/>
            <person name="Postlethwait J."/>
            <person name="Bobe J."/>
            <person name="Guiguen Y."/>
        </authorList>
    </citation>
    <scope>NUCLEOTIDE SEQUENCE</scope>
    <source>
        <strain evidence="6">M-15738</strain>
        <tissue evidence="6">Blood</tissue>
    </source>
</reference>
<dbReference type="Gene3D" id="3.30.40.10">
    <property type="entry name" value="Zinc/RING finger domain, C3HC4 (zinc finger)"/>
    <property type="match status" value="1"/>
</dbReference>
<gene>
    <name evidence="6" type="ORF">AALO_G00298350</name>
</gene>
<feature type="domain" description="RING-type" evidence="5">
    <location>
        <begin position="19"/>
        <end position="59"/>
    </location>
</feature>
<keyword evidence="1" id="KW-0479">Metal-binding</keyword>
<dbReference type="PROSITE" id="PS00518">
    <property type="entry name" value="ZF_RING_1"/>
    <property type="match status" value="1"/>
</dbReference>
<comment type="caution">
    <text evidence="6">The sequence shown here is derived from an EMBL/GenBank/DDBJ whole genome shotgun (WGS) entry which is preliminary data.</text>
</comment>
<dbReference type="Proteomes" id="UP000823561">
    <property type="component" value="Chromosome 24"/>
</dbReference>
<organism evidence="6 7">
    <name type="scientific">Alosa alosa</name>
    <name type="common">allis shad</name>
    <dbReference type="NCBI Taxonomy" id="278164"/>
    <lineage>
        <taxon>Eukaryota</taxon>
        <taxon>Metazoa</taxon>
        <taxon>Chordata</taxon>
        <taxon>Craniata</taxon>
        <taxon>Vertebrata</taxon>
        <taxon>Euteleostomi</taxon>
        <taxon>Actinopterygii</taxon>
        <taxon>Neopterygii</taxon>
        <taxon>Teleostei</taxon>
        <taxon>Clupei</taxon>
        <taxon>Clupeiformes</taxon>
        <taxon>Clupeoidei</taxon>
        <taxon>Clupeidae</taxon>
        <taxon>Alosa</taxon>
    </lineage>
</organism>
<dbReference type="InterPro" id="IPR017907">
    <property type="entry name" value="Znf_RING_CS"/>
</dbReference>
<keyword evidence="7" id="KW-1185">Reference proteome</keyword>
<proteinExistence type="predicted"/>
<evidence type="ECO:0000256" key="1">
    <source>
        <dbReference type="ARBA" id="ARBA00022723"/>
    </source>
</evidence>
<sequence>MQNNMPFTRSFLSEEQFQCSICLDVFDNPVSTPCGHSFCMTCIGRYWEGAKLCQCPLCKESFRKKPPARQPELLA</sequence>
<dbReference type="PANTHER" id="PTHR25465">
    <property type="entry name" value="B-BOX DOMAIN CONTAINING"/>
    <property type="match status" value="1"/>
</dbReference>
<evidence type="ECO:0000256" key="2">
    <source>
        <dbReference type="ARBA" id="ARBA00022771"/>
    </source>
</evidence>
<name>A0AAV6FDV9_9TELE</name>
<dbReference type="SMART" id="SM00184">
    <property type="entry name" value="RING"/>
    <property type="match status" value="1"/>
</dbReference>
<accession>A0AAV6FDV9</accession>
<dbReference type="InterPro" id="IPR001841">
    <property type="entry name" value="Znf_RING"/>
</dbReference>
<dbReference type="InterPro" id="IPR051051">
    <property type="entry name" value="E3_ubiq-ligase_TRIM/RNF"/>
</dbReference>
<dbReference type="InterPro" id="IPR013083">
    <property type="entry name" value="Znf_RING/FYVE/PHD"/>
</dbReference>
<dbReference type="PANTHER" id="PTHR25465:SF49">
    <property type="entry name" value="BLOODTHIRSTY-RELATED GENE FAMILY, MEMBER 1-RELATED"/>
    <property type="match status" value="1"/>
</dbReference>
<evidence type="ECO:0000256" key="4">
    <source>
        <dbReference type="PROSITE-ProRule" id="PRU00175"/>
    </source>
</evidence>
<evidence type="ECO:0000313" key="7">
    <source>
        <dbReference type="Proteomes" id="UP000823561"/>
    </source>
</evidence>
<dbReference type="PROSITE" id="PS50089">
    <property type="entry name" value="ZF_RING_2"/>
    <property type="match status" value="1"/>
</dbReference>
<protein>
    <recommendedName>
        <fullName evidence="5">RING-type domain-containing protein</fullName>
    </recommendedName>
</protein>
<dbReference type="GO" id="GO:0008270">
    <property type="term" value="F:zinc ion binding"/>
    <property type="evidence" value="ECO:0007669"/>
    <property type="project" value="UniProtKB-KW"/>
</dbReference>
<evidence type="ECO:0000313" key="6">
    <source>
        <dbReference type="EMBL" id="KAG5260953.1"/>
    </source>
</evidence>
<dbReference type="InterPro" id="IPR027370">
    <property type="entry name" value="Znf-RING_euk"/>
</dbReference>
<keyword evidence="3" id="KW-0862">Zinc</keyword>
<dbReference type="EMBL" id="JADWDJ010000024">
    <property type="protein sequence ID" value="KAG5260953.1"/>
    <property type="molecule type" value="Genomic_DNA"/>
</dbReference>
<evidence type="ECO:0000256" key="3">
    <source>
        <dbReference type="ARBA" id="ARBA00022833"/>
    </source>
</evidence>
<keyword evidence="2 4" id="KW-0863">Zinc-finger</keyword>
<dbReference type="SUPFAM" id="SSF57850">
    <property type="entry name" value="RING/U-box"/>
    <property type="match status" value="1"/>
</dbReference>
<dbReference type="AlphaFoldDB" id="A0AAV6FDV9"/>
<evidence type="ECO:0000259" key="5">
    <source>
        <dbReference type="PROSITE" id="PS50089"/>
    </source>
</evidence>